<organism evidence="3 4">
    <name type="scientific">Labilithrix luteola</name>
    <dbReference type="NCBI Taxonomy" id="1391654"/>
    <lineage>
        <taxon>Bacteria</taxon>
        <taxon>Pseudomonadati</taxon>
        <taxon>Myxococcota</taxon>
        <taxon>Polyangia</taxon>
        <taxon>Polyangiales</taxon>
        <taxon>Labilitrichaceae</taxon>
        <taxon>Labilithrix</taxon>
    </lineage>
</organism>
<keyword evidence="1" id="KW-0472">Membrane</keyword>
<dbReference type="Proteomes" id="UP000064967">
    <property type="component" value="Chromosome"/>
</dbReference>
<dbReference type="KEGG" id="llu:AKJ09_02031"/>
<dbReference type="STRING" id="1391654.AKJ09_02031"/>
<dbReference type="Pfam" id="PF14219">
    <property type="entry name" value="DUF4328"/>
    <property type="match status" value="1"/>
</dbReference>
<dbReference type="RefSeq" id="WP_169927401.1">
    <property type="nucleotide sequence ID" value="NZ_CP012333.1"/>
</dbReference>
<keyword evidence="4" id="KW-1185">Reference proteome</keyword>
<evidence type="ECO:0000259" key="2">
    <source>
        <dbReference type="Pfam" id="PF14219"/>
    </source>
</evidence>
<protein>
    <recommendedName>
        <fullName evidence="2">DUF4328 domain-containing protein</fullName>
    </recommendedName>
</protein>
<reference evidence="3 4" key="1">
    <citation type="submission" date="2015-08" db="EMBL/GenBank/DDBJ databases">
        <authorList>
            <person name="Babu N.S."/>
            <person name="Beckwith C.J."/>
            <person name="Beseler K.G."/>
            <person name="Brison A."/>
            <person name="Carone J.V."/>
            <person name="Caskin T.P."/>
            <person name="Diamond M."/>
            <person name="Durham M.E."/>
            <person name="Foxe J.M."/>
            <person name="Go M."/>
            <person name="Henderson B.A."/>
            <person name="Jones I.B."/>
            <person name="McGettigan J.A."/>
            <person name="Micheletti S.J."/>
            <person name="Nasrallah M.E."/>
            <person name="Ortiz D."/>
            <person name="Piller C.R."/>
            <person name="Privatt S.R."/>
            <person name="Schneider S.L."/>
            <person name="Sharp S."/>
            <person name="Smith T.C."/>
            <person name="Stanton J.D."/>
            <person name="Ullery H.E."/>
            <person name="Wilson R.J."/>
            <person name="Serrano M.G."/>
            <person name="Buck G."/>
            <person name="Lee V."/>
            <person name="Wang Y."/>
            <person name="Carvalho R."/>
            <person name="Voegtly L."/>
            <person name="Shi R."/>
            <person name="Duckworth R."/>
            <person name="Johnson A."/>
            <person name="Loviza R."/>
            <person name="Walstead R."/>
            <person name="Shah Z."/>
            <person name="Kiflezghi M."/>
            <person name="Wade K."/>
            <person name="Ball S.L."/>
            <person name="Bradley K.W."/>
            <person name="Asai D.J."/>
            <person name="Bowman C.A."/>
            <person name="Russell D.A."/>
            <person name="Pope W.H."/>
            <person name="Jacobs-Sera D."/>
            <person name="Hendrix R.W."/>
            <person name="Hatfull G.F."/>
        </authorList>
    </citation>
    <scope>NUCLEOTIDE SEQUENCE [LARGE SCALE GENOMIC DNA]</scope>
    <source>
        <strain evidence="3 4">DSM 27648</strain>
    </source>
</reference>
<dbReference type="AlphaFoldDB" id="A0A0K1PPC8"/>
<keyword evidence="1" id="KW-0812">Transmembrane</keyword>
<feature type="transmembrane region" description="Helical" evidence="1">
    <location>
        <begin position="157"/>
        <end position="175"/>
    </location>
</feature>
<dbReference type="EMBL" id="CP012333">
    <property type="protein sequence ID" value="AKU95367.1"/>
    <property type="molecule type" value="Genomic_DNA"/>
</dbReference>
<feature type="domain" description="DUF4328" evidence="2">
    <location>
        <begin position="66"/>
        <end position="178"/>
    </location>
</feature>
<evidence type="ECO:0000313" key="3">
    <source>
        <dbReference type="EMBL" id="AKU95367.1"/>
    </source>
</evidence>
<feature type="transmembrane region" description="Helical" evidence="1">
    <location>
        <begin position="63"/>
        <end position="86"/>
    </location>
</feature>
<evidence type="ECO:0000313" key="4">
    <source>
        <dbReference type="Proteomes" id="UP000064967"/>
    </source>
</evidence>
<keyword evidence="1" id="KW-1133">Transmembrane helix</keyword>
<evidence type="ECO:0000256" key="1">
    <source>
        <dbReference type="SAM" id="Phobius"/>
    </source>
</evidence>
<feature type="transmembrane region" description="Helical" evidence="1">
    <location>
        <begin position="20"/>
        <end position="43"/>
    </location>
</feature>
<proteinExistence type="predicted"/>
<name>A0A0K1PPC8_9BACT</name>
<dbReference type="InterPro" id="IPR025565">
    <property type="entry name" value="DUF4328"/>
</dbReference>
<accession>A0A0K1PPC8</accession>
<feature type="transmembrane region" description="Helical" evidence="1">
    <location>
        <begin position="181"/>
        <end position="202"/>
    </location>
</feature>
<sequence>MNYDPYQPPRTDAPAHRPTATANGFVVSPVGLAASVLLGIAVGSKVIEIVAWLTLEPRMYASVGSVVDGVGILARVAGIITFLVWIRRIVKNVHSLGISGLQHTPGGAVGGWFVPLRNLVHGYRVVLEVWRASDPANAGAAPHAWLAHDKEDGDAGIILHWWLACITSRIAVVATRFETTFSFWIVSACAEVIAFGLMVIVIRRVDLRQREFARRLEPLA</sequence>
<gene>
    <name evidence="3" type="ORF">AKJ09_02031</name>
</gene>